<evidence type="ECO:0000256" key="1">
    <source>
        <dbReference type="ARBA" id="ARBA00001946"/>
    </source>
</evidence>
<accession>H5SU81</accession>
<evidence type="ECO:0000256" key="10">
    <source>
        <dbReference type="ARBA" id="ARBA00023136"/>
    </source>
</evidence>
<dbReference type="SUPFAM" id="SSF50249">
    <property type="entry name" value="Nucleic acid-binding proteins"/>
    <property type="match status" value="1"/>
</dbReference>
<dbReference type="GO" id="GO:0006364">
    <property type="term" value="P:rRNA processing"/>
    <property type="evidence" value="ECO:0007669"/>
    <property type="project" value="TreeGrafter"/>
</dbReference>
<name>H5SU81_ACEAU</name>
<keyword evidence="2" id="KW-1003">Cell membrane</keyword>
<dbReference type="Pfam" id="PF10150">
    <property type="entry name" value="RNase_E_G"/>
    <property type="match status" value="1"/>
</dbReference>
<reference evidence="12" key="2">
    <citation type="journal article" date="2012" name="PLoS ONE">
        <title>A Deeply Branching Thermophilic Bacterium with an Ancient Acetyl-CoA Pathway Dominates a Subsurface Ecosystem.</title>
        <authorList>
            <person name="Takami H."/>
            <person name="Noguchi H."/>
            <person name="Takaki Y."/>
            <person name="Uchiyama I."/>
            <person name="Toyoda A."/>
            <person name="Nishi S."/>
            <person name="Chee G.-J."/>
            <person name="Arai W."/>
            <person name="Nunoura T."/>
            <person name="Itoh T."/>
            <person name="Hattori M."/>
            <person name="Takai K."/>
        </authorList>
    </citation>
    <scope>NUCLEOTIDE SEQUENCE</scope>
</reference>
<evidence type="ECO:0000256" key="2">
    <source>
        <dbReference type="ARBA" id="ARBA00022475"/>
    </source>
</evidence>
<evidence type="ECO:0000256" key="6">
    <source>
        <dbReference type="ARBA" id="ARBA00022759"/>
    </source>
</evidence>
<dbReference type="NCBIfam" id="TIGR00757">
    <property type="entry name" value="RNaseEG"/>
    <property type="match status" value="1"/>
</dbReference>
<dbReference type="GO" id="GO:0046872">
    <property type="term" value="F:metal ion binding"/>
    <property type="evidence" value="ECO:0007669"/>
    <property type="project" value="UniProtKB-KW"/>
</dbReference>
<protein>
    <submittedName>
        <fullName evidence="12">Ribonuclease G</fullName>
    </submittedName>
</protein>
<dbReference type="CDD" id="cd04453">
    <property type="entry name" value="S1_RNase_E"/>
    <property type="match status" value="1"/>
</dbReference>
<keyword evidence="4" id="KW-0540">Nuclease</keyword>
<dbReference type="PANTHER" id="PTHR30001">
    <property type="entry name" value="RIBONUCLEASE"/>
    <property type="match status" value="1"/>
</dbReference>
<gene>
    <name evidence="12" type="ORF">HGMM_OP4C717</name>
</gene>
<evidence type="ECO:0000313" key="12">
    <source>
        <dbReference type="EMBL" id="BAL60081.1"/>
    </source>
</evidence>
<dbReference type="PROSITE" id="PS50126">
    <property type="entry name" value="S1"/>
    <property type="match status" value="1"/>
</dbReference>
<evidence type="ECO:0000256" key="5">
    <source>
        <dbReference type="ARBA" id="ARBA00022723"/>
    </source>
</evidence>
<dbReference type="GO" id="GO:0003723">
    <property type="term" value="F:RNA binding"/>
    <property type="evidence" value="ECO:0007669"/>
    <property type="project" value="UniProtKB-KW"/>
</dbReference>
<evidence type="ECO:0000256" key="3">
    <source>
        <dbReference type="ARBA" id="ARBA00022519"/>
    </source>
</evidence>
<dbReference type="InterPro" id="IPR019307">
    <property type="entry name" value="RNA-bd_AU-1/RNase_E/G"/>
</dbReference>
<dbReference type="GO" id="GO:0005737">
    <property type="term" value="C:cytoplasm"/>
    <property type="evidence" value="ECO:0007669"/>
    <property type="project" value="TreeGrafter"/>
</dbReference>
<dbReference type="AlphaFoldDB" id="H5SU81"/>
<keyword evidence="10" id="KW-0472">Membrane</keyword>
<dbReference type="EMBL" id="AP011803">
    <property type="protein sequence ID" value="BAL60081.1"/>
    <property type="molecule type" value="Genomic_DNA"/>
</dbReference>
<dbReference type="GO" id="GO:0004540">
    <property type="term" value="F:RNA nuclease activity"/>
    <property type="evidence" value="ECO:0007669"/>
    <property type="project" value="InterPro"/>
</dbReference>
<dbReference type="GO" id="GO:0004519">
    <property type="term" value="F:endonuclease activity"/>
    <property type="evidence" value="ECO:0007669"/>
    <property type="project" value="UniProtKB-KW"/>
</dbReference>
<dbReference type="PANTHER" id="PTHR30001:SF1">
    <property type="entry name" value="RIBONUCLEASE E_G-LIKE PROTEIN, CHLOROPLASTIC"/>
    <property type="match status" value="1"/>
</dbReference>
<keyword evidence="8" id="KW-0460">Magnesium</keyword>
<dbReference type="InterPro" id="IPR003029">
    <property type="entry name" value="S1_domain"/>
</dbReference>
<feature type="domain" description="S1 motif" evidence="11">
    <location>
        <begin position="13"/>
        <end position="98"/>
    </location>
</feature>
<keyword evidence="6" id="KW-0255">Endonuclease</keyword>
<dbReference type="Gene3D" id="2.40.50.140">
    <property type="entry name" value="Nucleic acid-binding proteins"/>
    <property type="match status" value="1"/>
</dbReference>
<keyword evidence="7" id="KW-0378">Hydrolase</keyword>
<dbReference type="GO" id="GO:0016787">
    <property type="term" value="F:hydrolase activity"/>
    <property type="evidence" value="ECO:0007669"/>
    <property type="project" value="UniProtKB-KW"/>
</dbReference>
<dbReference type="InterPro" id="IPR004659">
    <property type="entry name" value="RNase_E/G"/>
</dbReference>
<keyword evidence="3" id="KW-0997">Cell inner membrane</keyword>
<proteinExistence type="predicted"/>
<keyword evidence="9" id="KW-0694">RNA-binding</keyword>
<evidence type="ECO:0000256" key="4">
    <source>
        <dbReference type="ARBA" id="ARBA00022722"/>
    </source>
</evidence>
<evidence type="ECO:0000256" key="7">
    <source>
        <dbReference type="ARBA" id="ARBA00022801"/>
    </source>
</evidence>
<evidence type="ECO:0000256" key="9">
    <source>
        <dbReference type="ARBA" id="ARBA00022884"/>
    </source>
</evidence>
<dbReference type="InterPro" id="IPR012340">
    <property type="entry name" value="NA-bd_OB-fold"/>
</dbReference>
<evidence type="ECO:0000259" key="11">
    <source>
        <dbReference type="PROSITE" id="PS50126"/>
    </source>
</evidence>
<evidence type="ECO:0000256" key="8">
    <source>
        <dbReference type="ARBA" id="ARBA00022842"/>
    </source>
</evidence>
<keyword evidence="5" id="KW-0479">Metal-binding</keyword>
<sequence>MEIHYDHPERLLGNIYKGIVRDILPGIGAAFVDVGLDEKLFLSSKELSDQLWKERRGRKGQALQIQRVLKSGQHIILQVKREGIGTKNPQGTMKISLPGRYWVFLPTDERLGVSRRITDERESRRLKRIAKKLKREGEGLIARTAAQGASEEDLERDFNYLLGTWKGIEEQAQRVKAPALLYRSVDLVRAFLRDRLLDDVQRVVVDSEKTYQEIKDFLSYMHMEKFLDRVELYRGKRPLFEARGIEEQLRESLQPRVRLPGGGSLVIAETEALTAIDVNTGSDVKHQDQEQAILNTNLEAAVEIPRQLRLRKLSGIIIADFVDMKRKDHIEKVIRTLQEELKKDRVPADFVDITKLGLVEITRKREGESLAGMLEEEDES</sequence>
<comment type="cofactor">
    <cofactor evidence="1">
        <name>Mg(2+)</name>
        <dbReference type="ChEBI" id="CHEBI:18420"/>
    </cofactor>
</comment>
<reference evidence="12" key="1">
    <citation type="journal article" date="2005" name="Environ. Microbiol.">
        <title>Genetic and functional properties of uncultivated thermophilic crenarchaeotes from a subsurface gold mine as revealed by analysis of genome fragments.</title>
        <authorList>
            <person name="Nunoura T."/>
            <person name="Hirayama H."/>
            <person name="Takami H."/>
            <person name="Oida H."/>
            <person name="Nishi S."/>
            <person name="Shimamura S."/>
            <person name="Suzuki Y."/>
            <person name="Inagaki F."/>
            <person name="Takai K."/>
            <person name="Nealson K.H."/>
            <person name="Horikoshi K."/>
        </authorList>
    </citation>
    <scope>NUCLEOTIDE SEQUENCE</scope>
</reference>
<organism evidence="12">
    <name type="scientific">Acetithermum autotrophicum</name>
    <dbReference type="NCBI Taxonomy" id="1446466"/>
    <lineage>
        <taxon>Bacteria</taxon>
        <taxon>Candidatus Bipolaricaulota</taxon>
        <taxon>Candidatus Acetithermum</taxon>
    </lineage>
</organism>